<gene>
    <name evidence="8" type="ORF">PBAH0796_LOCUS22660</name>
</gene>
<keyword evidence="4" id="KW-0833">Ubl conjugation pathway</keyword>
<keyword evidence="5" id="KW-0862">Zinc</keyword>
<evidence type="ECO:0000256" key="5">
    <source>
        <dbReference type="ARBA" id="ARBA00022833"/>
    </source>
</evidence>
<dbReference type="InterPro" id="IPR024766">
    <property type="entry name" value="Znf_RING_H2"/>
</dbReference>
<dbReference type="Pfam" id="PF12678">
    <property type="entry name" value="zf-rbx1"/>
    <property type="match status" value="1"/>
</dbReference>
<keyword evidence="3 6" id="KW-0863">Zinc-finger</keyword>
<dbReference type="GO" id="GO:0008270">
    <property type="term" value="F:zinc ion binding"/>
    <property type="evidence" value="ECO:0007669"/>
    <property type="project" value="UniProtKB-KW"/>
</dbReference>
<dbReference type="PANTHER" id="PTHR45969">
    <property type="entry name" value="RING ZINC FINGER PROTEIN-RELATED"/>
    <property type="match status" value="1"/>
</dbReference>
<evidence type="ECO:0000256" key="6">
    <source>
        <dbReference type="PROSITE-ProRule" id="PRU00175"/>
    </source>
</evidence>
<dbReference type="EMBL" id="HBEG01037124">
    <property type="protein sequence ID" value="CAD8376124.1"/>
    <property type="molecule type" value="Transcribed_RNA"/>
</dbReference>
<reference evidence="8" key="1">
    <citation type="submission" date="2021-01" db="EMBL/GenBank/DDBJ databases">
        <authorList>
            <person name="Corre E."/>
            <person name="Pelletier E."/>
            <person name="Niang G."/>
            <person name="Scheremetjew M."/>
            <person name="Finn R."/>
            <person name="Kale V."/>
            <person name="Holt S."/>
            <person name="Cochrane G."/>
            <person name="Meng A."/>
            <person name="Brown T."/>
            <person name="Cohen L."/>
        </authorList>
    </citation>
    <scope>NUCLEOTIDE SEQUENCE</scope>
    <source>
        <strain evidence="8">Pbaha01</strain>
    </source>
</reference>
<comment type="pathway">
    <text evidence="1">Protein modification; protein ubiquitination.</text>
</comment>
<name>A0A7S0AX90_9DINO</name>
<dbReference type="InterPro" id="IPR001841">
    <property type="entry name" value="Znf_RING"/>
</dbReference>
<dbReference type="SUPFAM" id="SSF57850">
    <property type="entry name" value="RING/U-box"/>
    <property type="match status" value="1"/>
</dbReference>
<feature type="domain" description="RING-type" evidence="7">
    <location>
        <begin position="329"/>
        <end position="374"/>
    </location>
</feature>
<evidence type="ECO:0000259" key="7">
    <source>
        <dbReference type="PROSITE" id="PS50089"/>
    </source>
</evidence>
<evidence type="ECO:0000256" key="1">
    <source>
        <dbReference type="ARBA" id="ARBA00004906"/>
    </source>
</evidence>
<protein>
    <recommendedName>
        <fullName evidence="7">RING-type domain-containing protein</fullName>
    </recommendedName>
</protein>
<sequence length="387" mass="41808">MLAPPGAEAPSGGVPLRGSLRGFCHDCGLEIIARHLEDGNFECPTCGESCVECPYESFEHWQGTWDITLEDGSAGLLAIAEGGSAVLTWGSRGTTAARLLWAPDDHEGFTMRLEGHTHEPAQMHLRLDGDAGIAIRRERIQDGTVVTGRGHPSRAGSASADARATAAAANPEWARSMNSMFANIAAALATFDEDHSTDDEVLPSMTGTDGNAGAADYSALQQIDMSALQETLDQGLGHMATTILGLRPAEADHFRRLARSGPLLRAVAEHLRGLPIGMRDLHLEQLLGPLPVTLHLQQQDQAVPMEVVTGWLEAHGFETFDDLEPDWQCPICFDTEMKDLVATCQNSHGRLVHVFHRQCIASWLGKRNQCPTCRRAPVITEASAQST</sequence>
<dbReference type="InterPro" id="IPR013083">
    <property type="entry name" value="Znf_RING/FYVE/PHD"/>
</dbReference>
<dbReference type="PROSITE" id="PS50089">
    <property type="entry name" value="ZF_RING_2"/>
    <property type="match status" value="1"/>
</dbReference>
<evidence type="ECO:0000256" key="4">
    <source>
        <dbReference type="ARBA" id="ARBA00022786"/>
    </source>
</evidence>
<evidence type="ECO:0000256" key="3">
    <source>
        <dbReference type="ARBA" id="ARBA00022771"/>
    </source>
</evidence>
<proteinExistence type="predicted"/>
<accession>A0A7S0AX90</accession>
<evidence type="ECO:0000256" key="2">
    <source>
        <dbReference type="ARBA" id="ARBA00022723"/>
    </source>
</evidence>
<keyword evidence="2" id="KW-0479">Metal-binding</keyword>
<dbReference type="AlphaFoldDB" id="A0A7S0AX90"/>
<organism evidence="8">
    <name type="scientific">Pyrodinium bahamense</name>
    <dbReference type="NCBI Taxonomy" id="73915"/>
    <lineage>
        <taxon>Eukaryota</taxon>
        <taxon>Sar</taxon>
        <taxon>Alveolata</taxon>
        <taxon>Dinophyceae</taxon>
        <taxon>Gonyaulacales</taxon>
        <taxon>Pyrocystaceae</taxon>
        <taxon>Pyrodinium</taxon>
    </lineage>
</organism>
<evidence type="ECO:0000313" key="8">
    <source>
        <dbReference type="EMBL" id="CAD8376124.1"/>
    </source>
</evidence>
<dbReference type="Gene3D" id="3.30.40.10">
    <property type="entry name" value="Zinc/RING finger domain, C3HC4 (zinc finger)"/>
    <property type="match status" value="1"/>
</dbReference>